<proteinExistence type="predicted"/>
<dbReference type="Proteomes" id="UP000076632">
    <property type="component" value="Unassembled WGS sequence"/>
</dbReference>
<dbReference type="InParanoid" id="A0A165JYS2"/>
<dbReference type="AlphaFoldDB" id="A0A165JYS2"/>
<dbReference type="RefSeq" id="XP_018192352.1">
    <property type="nucleotide sequence ID" value="XM_018329595.1"/>
</dbReference>
<dbReference type="GeneID" id="28894732"/>
<gene>
    <name evidence="1" type="ORF">L228DRAFT_18898</name>
</gene>
<evidence type="ECO:0000313" key="1">
    <source>
        <dbReference type="EMBL" id="KZF26797.1"/>
    </source>
</evidence>
<keyword evidence="2" id="KW-1185">Reference proteome</keyword>
<reference evidence="1 2" key="1">
    <citation type="journal article" date="2016" name="Fungal Biol.">
        <title>The genome of Xylona heveae provides a window into fungal endophytism.</title>
        <authorList>
            <person name="Gazis R."/>
            <person name="Kuo A."/>
            <person name="Riley R."/>
            <person name="LaButti K."/>
            <person name="Lipzen A."/>
            <person name="Lin J."/>
            <person name="Amirebrahimi M."/>
            <person name="Hesse C.N."/>
            <person name="Spatafora J.W."/>
            <person name="Henrissat B."/>
            <person name="Hainaut M."/>
            <person name="Grigoriev I.V."/>
            <person name="Hibbett D.S."/>
        </authorList>
    </citation>
    <scope>NUCLEOTIDE SEQUENCE [LARGE SCALE GENOMIC DNA]</scope>
    <source>
        <strain evidence="1 2">TC161</strain>
    </source>
</reference>
<protein>
    <submittedName>
        <fullName evidence="1">Uncharacterized protein</fullName>
    </submittedName>
</protein>
<organism evidence="1 2">
    <name type="scientific">Xylona heveae (strain CBS 132557 / TC161)</name>
    <dbReference type="NCBI Taxonomy" id="1328760"/>
    <lineage>
        <taxon>Eukaryota</taxon>
        <taxon>Fungi</taxon>
        <taxon>Dikarya</taxon>
        <taxon>Ascomycota</taxon>
        <taxon>Pezizomycotina</taxon>
        <taxon>Xylonomycetes</taxon>
        <taxon>Xylonales</taxon>
        <taxon>Xylonaceae</taxon>
        <taxon>Xylona</taxon>
    </lineage>
</organism>
<sequence length="137" mass="15580">MLLSSTVPLFEKVRYFIPKFSLSSTEHMSRTLGCLVPLMDDYSITLLIVFYGIFSTMWLIEAPEPIESSRLLPGSKSALTCHDLLILTAASKPTVLRSYPLLKLSQKQAVAGRPPQEIFNYKLRQYLDRTSIKLVRK</sequence>
<name>A0A165JYS2_XYLHT</name>
<dbReference type="EMBL" id="KV407454">
    <property type="protein sequence ID" value="KZF26797.1"/>
    <property type="molecule type" value="Genomic_DNA"/>
</dbReference>
<accession>A0A165JYS2</accession>
<evidence type="ECO:0000313" key="2">
    <source>
        <dbReference type="Proteomes" id="UP000076632"/>
    </source>
</evidence>